<accession>A0A6I2MNU4</accession>
<keyword evidence="3 7" id="KW-1134">Transmembrane beta strand</keyword>
<dbReference type="OrthoDB" id="9768177at2"/>
<dbReference type="GO" id="GO:0009279">
    <property type="term" value="C:cell outer membrane"/>
    <property type="evidence" value="ECO:0007669"/>
    <property type="project" value="UniProtKB-SubCell"/>
</dbReference>
<dbReference type="Pfam" id="PF07715">
    <property type="entry name" value="Plug"/>
    <property type="match status" value="1"/>
</dbReference>
<keyword evidence="10" id="KW-1185">Reference proteome</keyword>
<dbReference type="PROSITE" id="PS00018">
    <property type="entry name" value="EF_HAND_1"/>
    <property type="match status" value="1"/>
</dbReference>
<dbReference type="InterPro" id="IPR023997">
    <property type="entry name" value="TonB-dep_OMP_SusC/RagA_CS"/>
</dbReference>
<dbReference type="EMBL" id="WKJH01000024">
    <property type="protein sequence ID" value="MRX65388.1"/>
    <property type="molecule type" value="Genomic_DNA"/>
</dbReference>
<dbReference type="InterPro" id="IPR008969">
    <property type="entry name" value="CarboxyPept-like_regulatory"/>
</dbReference>
<name>A0A6I2MNU4_9FLAO</name>
<evidence type="ECO:0000256" key="4">
    <source>
        <dbReference type="ARBA" id="ARBA00022692"/>
    </source>
</evidence>
<evidence type="ECO:0000256" key="2">
    <source>
        <dbReference type="ARBA" id="ARBA00022448"/>
    </source>
</evidence>
<dbReference type="NCBIfam" id="TIGR04057">
    <property type="entry name" value="SusC_RagA_signa"/>
    <property type="match status" value="1"/>
</dbReference>
<evidence type="ECO:0000313" key="10">
    <source>
        <dbReference type="Proteomes" id="UP000443153"/>
    </source>
</evidence>
<dbReference type="InterPro" id="IPR036942">
    <property type="entry name" value="Beta-barrel_TonB_sf"/>
</dbReference>
<dbReference type="FunFam" id="2.170.130.10:FF:000008">
    <property type="entry name" value="SusC/RagA family TonB-linked outer membrane protein"/>
    <property type="match status" value="1"/>
</dbReference>
<dbReference type="InterPro" id="IPR023996">
    <property type="entry name" value="TonB-dep_OMP_SusC/RagA"/>
</dbReference>
<dbReference type="AlphaFoldDB" id="A0A6I2MNU4"/>
<keyword evidence="5 7" id="KW-0472">Membrane</keyword>
<dbReference type="InterPro" id="IPR018247">
    <property type="entry name" value="EF_Hand_1_Ca_BS"/>
</dbReference>
<feature type="domain" description="TonB-dependent receptor plug" evidence="8">
    <location>
        <begin position="94"/>
        <end position="202"/>
    </location>
</feature>
<dbReference type="NCBIfam" id="TIGR04056">
    <property type="entry name" value="OMP_RagA_SusC"/>
    <property type="match status" value="1"/>
</dbReference>
<dbReference type="Gene3D" id="2.170.130.10">
    <property type="entry name" value="TonB-dependent receptor, plug domain"/>
    <property type="match status" value="1"/>
</dbReference>
<keyword evidence="6 7" id="KW-0998">Cell outer membrane</keyword>
<dbReference type="SUPFAM" id="SSF56935">
    <property type="entry name" value="Porins"/>
    <property type="match status" value="1"/>
</dbReference>
<proteinExistence type="inferred from homology"/>
<dbReference type="InterPro" id="IPR037066">
    <property type="entry name" value="Plug_dom_sf"/>
</dbReference>
<keyword evidence="4 7" id="KW-0812">Transmembrane</keyword>
<dbReference type="Proteomes" id="UP000443153">
    <property type="component" value="Unassembled WGS sequence"/>
</dbReference>
<comment type="subcellular location">
    <subcellularLocation>
        <location evidence="1 7">Cell outer membrane</location>
        <topology evidence="1 7">Multi-pass membrane protein</topology>
    </subcellularLocation>
</comment>
<evidence type="ECO:0000256" key="3">
    <source>
        <dbReference type="ARBA" id="ARBA00022452"/>
    </source>
</evidence>
<organism evidence="9 10">
    <name type="scientific">Maribacter luteus</name>
    <dbReference type="NCBI Taxonomy" id="2594478"/>
    <lineage>
        <taxon>Bacteria</taxon>
        <taxon>Pseudomonadati</taxon>
        <taxon>Bacteroidota</taxon>
        <taxon>Flavobacteriia</taxon>
        <taxon>Flavobacteriales</taxon>
        <taxon>Flavobacteriaceae</taxon>
        <taxon>Maribacter</taxon>
    </lineage>
</organism>
<evidence type="ECO:0000256" key="5">
    <source>
        <dbReference type="ARBA" id="ARBA00023136"/>
    </source>
</evidence>
<dbReference type="InterPro" id="IPR039426">
    <property type="entry name" value="TonB-dep_rcpt-like"/>
</dbReference>
<evidence type="ECO:0000256" key="1">
    <source>
        <dbReference type="ARBA" id="ARBA00004571"/>
    </source>
</evidence>
<evidence type="ECO:0000256" key="6">
    <source>
        <dbReference type="ARBA" id="ARBA00023237"/>
    </source>
</evidence>
<protein>
    <submittedName>
        <fullName evidence="9">SusC/RagA family TonB-linked outer membrane protein</fullName>
    </submittedName>
</protein>
<evidence type="ECO:0000313" key="9">
    <source>
        <dbReference type="EMBL" id="MRX65388.1"/>
    </source>
</evidence>
<keyword evidence="2 7" id="KW-0813">Transport</keyword>
<dbReference type="Gene3D" id="2.40.170.20">
    <property type="entry name" value="TonB-dependent receptor, beta-barrel domain"/>
    <property type="match status" value="1"/>
</dbReference>
<dbReference type="Pfam" id="PF13715">
    <property type="entry name" value="CarbopepD_reg_2"/>
    <property type="match status" value="1"/>
</dbReference>
<dbReference type="PROSITE" id="PS52016">
    <property type="entry name" value="TONB_DEPENDENT_REC_3"/>
    <property type="match status" value="1"/>
</dbReference>
<dbReference type="SUPFAM" id="SSF49464">
    <property type="entry name" value="Carboxypeptidase regulatory domain-like"/>
    <property type="match status" value="1"/>
</dbReference>
<comment type="caution">
    <text evidence="9">The sequence shown here is derived from an EMBL/GenBank/DDBJ whole genome shotgun (WGS) entry which is preliminary data.</text>
</comment>
<gene>
    <name evidence="9" type="ORF">GJ691_14610</name>
</gene>
<sequence>MQYRVSGTVTDMGGVPLPGASIVEKGTTNGVTADFDGNFYISTANENAILEISYVGFAKREVPVNGRTNITVKLKESVSDLDEVVVIGYGTVKKSDLTGSVGSVKIGELEKTPVASFDEALAGRISGVSVVSGDGQPGSLPEIVIRGGNSLTQNNSPLYVVDGFALEDNDNNSINTSDIESIDILKDASATAIYGARGANGVIMITTKSGKEGMPTISFDRYFGLQNDLKRIETMDPYDFAVLQMEIDPVNSPYVYLEKPGRTLEDYKTYEKIDWYDKVLRTGTMQSNNLSISGGNEKTKYYMSGSYLEQEGIFINTGFERYQGRISLDQELTRKLKAKVNVNYSKSKNYGVVATDNGGSTSASLMYSIWSYRPVTTGVDVNLEEELVDPEVNPATDYRVNPVIEAENVLRENISRSLLGNASLEWAIIKGLKFRITGGASDNLREINSFYNSKTRYGGPYHPQSRGPNGSQRFYRSTTFSNENLLTYRNTFNKVHSLTVMAGYSQQKNNSSLFGGESVQITDEELGLSGLDVGTPTYLWASSSNWALQSYFARLNYDYKSKYIFTATIRADGSSKFSPKNRWGYFPSAALAYRLSQESFMKPIEFVSNAKVRIGYGVTGNNRVSDFAYLSGIGTTNYSGYSFGDENPGRGTYVSGLDNAALKWESTSQLNFGLDLGFFENRISFTGDYYYKETKDLLLNAQLPYATGFSTAYKNIGSVSNEGVELALNTVNIDNDNFTWKSDFNISFNRSKVLALTDNQSSLTSTTRAVYNSNPSYIAKIGGPVAMFYGVLYEGVYQYEDFDQLTNGNYVLKEEIPANGSTRSNILPGYAKYKDIDGDGNISLNDYTVMGNPNPDFVGGLNNSFNYKNLDLSIFFQFSYGNEVMNANRSVFEGTFLTGRNQYQSYTDRWTEENQTSNIPRAKGEPQLFSSRIIEDGSFLRLKTVSLGYTIPSQFLKELGIRSFRTYVSAQNLITWTNYSGVDPEVSTRNSALTPGFDYSPYPRQRTLITGINIKF</sequence>
<dbReference type="Gene3D" id="2.60.40.1120">
    <property type="entry name" value="Carboxypeptidase-like, regulatory domain"/>
    <property type="match status" value="1"/>
</dbReference>
<comment type="similarity">
    <text evidence="7">Belongs to the TonB-dependent receptor family.</text>
</comment>
<dbReference type="InterPro" id="IPR012910">
    <property type="entry name" value="Plug_dom"/>
</dbReference>
<evidence type="ECO:0000256" key="7">
    <source>
        <dbReference type="PROSITE-ProRule" id="PRU01360"/>
    </source>
</evidence>
<evidence type="ECO:0000259" key="8">
    <source>
        <dbReference type="Pfam" id="PF07715"/>
    </source>
</evidence>
<reference evidence="9 10" key="1">
    <citation type="submission" date="2019-11" db="EMBL/GenBank/DDBJ databases">
        <title>Maribacter lutea sp. nov., a marine bacterium isolated from intertidal sand.</title>
        <authorList>
            <person name="Liu A."/>
        </authorList>
    </citation>
    <scope>NUCLEOTIDE SEQUENCE [LARGE SCALE GENOMIC DNA]</scope>
    <source>
        <strain evidence="9 10">RZ05</strain>
    </source>
</reference>